<dbReference type="PANTHER" id="PTHR34352">
    <property type="entry name" value="PROTEIN YHFA"/>
    <property type="match status" value="1"/>
</dbReference>
<dbReference type="Gene3D" id="3.30.300.20">
    <property type="match status" value="1"/>
</dbReference>
<gene>
    <name evidence="1" type="ORF">ALE3EI_0392</name>
</gene>
<dbReference type="PANTHER" id="PTHR34352:SF1">
    <property type="entry name" value="PROTEIN YHFA"/>
    <property type="match status" value="1"/>
</dbReference>
<evidence type="ECO:0000313" key="2">
    <source>
        <dbReference type="Proteomes" id="UP000515514"/>
    </source>
</evidence>
<dbReference type="Proteomes" id="UP000515514">
    <property type="component" value="Chromosome"/>
</dbReference>
<dbReference type="InterPro" id="IPR003718">
    <property type="entry name" value="OsmC/Ohr_fam"/>
</dbReference>
<keyword evidence="2" id="KW-1185">Reference proteome</keyword>
<proteinExistence type="predicted"/>
<dbReference type="SUPFAM" id="SSF82784">
    <property type="entry name" value="OsmC-like"/>
    <property type="match status" value="1"/>
</dbReference>
<name>A0A7G8PRL3_9FLAO</name>
<organism evidence="1 2">
    <name type="scientific">Constantimarinum furrinae</name>
    <dbReference type="NCBI Taxonomy" id="2562285"/>
    <lineage>
        <taxon>Bacteria</taxon>
        <taxon>Pseudomonadati</taxon>
        <taxon>Bacteroidota</taxon>
        <taxon>Flavobacteriia</taxon>
        <taxon>Flavobacteriales</taxon>
        <taxon>Flavobacteriaceae</taxon>
        <taxon>Altibacter/Constantimarinum group</taxon>
        <taxon>Constantimarinum</taxon>
    </lineage>
</organism>
<dbReference type="InterPro" id="IPR036102">
    <property type="entry name" value="OsmC/Ohrsf"/>
</dbReference>
<sequence length="139" mass="15217">MKVTLNRINQDYLFEGKGPNNVSVLIDNKTDGIVQGASPMELVLMAVGGCNAIDIISILKKQRQQVTSYKIDVEGSRKEYLDARPFEAIHVTVHLEGEIAEAKALRAAALSFEKYCSVSLTLTGCVNITYNVILNGTEL</sequence>
<dbReference type="AlphaFoldDB" id="A0A7G8PRL3"/>
<evidence type="ECO:0000313" key="1">
    <source>
        <dbReference type="EMBL" id="QNJ96979.1"/>
    </source>
</evidence>
<reference evidence="1 2" key="1">
    <citation type="submission" date="2020-04" db="EMBL/GenBank/DDBJ databases">
        <title>Genome sequence of Altibacter aquimarinus strain ALE3EI.</title>
        <authorList>
            <person name="Oh H.-M."/>
            <person name="Jang D."/>
        </authorList>
    </citation>
    <scope>NUCLEOTIDE SEQUENCE [LARGE SCALE GENOMIC DNA]</scope>
    <source>
        <strain evidence="1 2">ALE3EI</strain>
    </source>
</reference>
<accession>A0A7G8PRL3</accession>
<dbReference type="Pfam" id="PF02566">
    <property type="entry name" value="OsmC"/>
    <property type="match status" value="1"/>
</dbReference>
<dbReference type="KEGG" id="alti:ALE3EI_0392"/>
<dbReference type="InterPro" id="IPR015946">
    <property type="entry name" value="KH_dom-like_a/b"/>
</dbReference>
<dbReference type="RefSeq" id="WP_186990314.1">
    <property type="nucleotide sequence ID" value="NZ_CP052909.1"/>
</dbReference>
<dbReference type="EMBL" id="CP052909">
    <property type="protein sequence ID" value="QNJ96979.1"/>
    <property type="molecule type" value="Genomic_DNA"/>
</dbReference>
<protein>
    <submittedName>
        <fullName evidence="1">Disulfide bond formation regulator</fullName>
    </submittedName>
</protein>